<reference evidence="2 3" key="1">
    <citation type="submission" date="2019-03" db="EMBL/GenBank/DDBJ databases">
        <title>First draft genome of Liparis tanakae, snailfish: a comprehensive survey of snailfish specific genes.</title>
        <authorList>
            <person name="Kim W."/>
            <person name="Song I."/>
            <person name="Jeong J.-H."/>
            <person name="Kim D."/>
            <person name="Kim S."/>
            <person name="Ryu S."/>
            <person name="Song J.Y."/>
            <person name="Lee S.K."/>
        </authorList>
    </citation>
    <scope>NUCLEOTIDE SEQUENCE [LARGE SCALE GENOMIC DNA]</scope>
    <source>
        <tissue evidence="2">Muscle</tissue>
    </source>
</reference>
<evidence type="ECO:0000313" key="3">
    <source>
        <dbReference type="Proteomes" id="UP000314294"/>
    </source>
</evidence>
<evidence type="ECO:0000256" key="1">
    <source>
        <dbReference type="SAM" id="MobiDB-lite"/>
    </source>
</evidence>
<comment type="caution">
    <text evidence="2">The sequence shown here is derived from an EMBL/GenBank/DDBJ whole genome shotgun (WGS) entry which is preliminary data.</text>
</comment>
<name>A0A4Z2JEC2_9TELE</name>
<proteinExistence type="predicted"/>
<feature type="compositionally biased region" description="Polar residues" evidence="1">
    <location>
        <begin position="190"/>
        <end position="202"/>
    </location>
</feature>
<dbReference type="EMBL" id="SRLO01000005">
    <property type="protein sequence ID" value="TNN88540.1"/>
    <property type="molecule type" value="Genomic_DNA"/>
</dbReference>
<feature type="region of interest" description="Disordered" evidence="1">
    <location>
        <begin position="190"/>
        <end position="209"/>
    </location>
</feature>
<keyword evidence="3" id="KW-1185">Reference proteome</keyword>
<accession>A0A4Z2JEC2</accession>
<protein>
    <submittedName>
        <fullName evidence="2">Uncharacterized protein</fullName>
    </submittedName>
</protein>
<dbReference type="Proteomes" id="UP000314294">
    <property type="component" value="Unassembled WGS sequence"/>
</dbReference>
<organism evidence="2 3">
    <name type="scientific">Liparis tanakae</name>
    <name type="common">Tanaka's snailfish</name>
    <dbReference type="NCBI Taxonomy" id="230148"/>
    <lineage>
        <taxon>Eukaryota</taxon>
        <taxon>Metazoa</taxon>
        <taxon>Chordata</taxon>
        <taxon>Craniata</taxon>
        <taxon>Vertebrata</taxon>
        <taxon>Euteleostomi</taxon>
        <taxon>Actinopterygii</taxon>
        <taxon>Neopterygii</taxon>
        <taxon>Teleostei</taxon>
        <taxon>Neoteleostei</taxon>
        <taxon>Acanthomorphata</taxon>
        <taxon>Eupercaria</taxon>
        <taxon>Perciformes</taxon>
        <taxon>Cottioidei</taxon>
        <taxon>Cottales</taxon>
        <taxon>Liparidae</taxon>
        <taxon>Liparis</taxon>
    </lineage>
</organism>
<evidence type="ECO:0000313" key="2">
    <source>
        <dbReference type="EMBL" id="TNN88540.1"/>
    </source>
</evidence>
<feature type="region of interest" description="Disordered" evidence="1">
    <location>
        <begin position="302"/>
        <end position="370"/>
    </location>
</feature>
<gene>
    <name evidence="2" type="ORF">EYF80_001323</name>
</gene>
<sequence>MSIYGLKVKLASLWCQLCSDLDTHVEPFTRLLPTLRETHTNTSVYLMVDDATVSLEDRGLRLGHPDGGFSGPPQLFVLSDVRVVSVPGSAVEAAVVHEEQARAQEEHEEHGDPMALTQRHKQMLPTASVRIPDPLHSARAEPVRLLLPVCLQTGAQALFILWRPRGQMFTTAPPLGLKAFQSLEFKMQTTTQATEHTSRTSSSGGGELIDVIGPRNTEVTCDRRAYLITMMARHDEGGNLVSGVTGPQAQREAQWFVVVENHGFQPIANLFITMQVFQVQLQSEENIRCLRHHIEAGRGGLHMERRSWTSSTGKDIHEEEKSEEQDPSSPLGSSSDRDTNHSLEGGRGVTVTECLSPPPLLGSLHTSALH</sequence>
<dbReference type="AlphaFoldDB" id="A0A4Z2JEC2"/>